<keyword evidence="6" id="KW-0472">Membrane</keyword>
<dbReference type="KEGG" id="sap:Sulac_2464"/>
<dbReference type="SUPFAM" id="SSF53955">
    <property type="entry name" value="Lysozyme-like"/>
    <property type="match status" value="1"/>
</dbReference>
<dbReference type="Proteomes" id="UP000005439">
    <property type="component" value="Chromosome"/>
</dbReference>
<dbReference type="Gene3D" id="1.10.3810.10">
    <property type="entry name" value="Biosynthetic peptidoglycan transglycosylase-like"/>
    <property type="match status" value="1"/>
</dbReference>
<evidence type="ECO:0000259" key="7">
    <source>
        <dbReference type="Pfam" id="PF00912"/>
    </source>
</evidence>
<dbReference type="AlphaFoldDB" id="G8TW00"/>
<evidence type="ECO:0000256" key="5">
    <source>
        <dbReference type="ARBA" id="ARBA00023251"/>
    </source>
</evidence>
<dbReference type="GO" id="GO:0046677">
    <property type="term" value="P:response to antibiotic"/>
    <property type="evidence" value="ECO:0007669"/>
    <property type="project" value="UniProtKB-KW"/>
</dbReference>
<keyword evidence="4" id="KW-0735">Signal-anchor</keyword>
<gene>
    <name evidence="8" type="ordered locus">Sulac_2464</name>
</gene>
<evidence type="ECO:0000256" key="3">
    <source>
        <dbReference type="ARBA" id="ARBA00022679"/>
    </source>
</evidence>
<feature type="domain" description="Glycosyl transferase family 51" evidence="7">
    <location>
        <begin position="42"/>
        <end position="214"/>
    </location>
</feature>
<keyword evidence="5" id="KW-0046">Antibiotic resistance</keyword>
<dbReference type="GO" id="GO:0030288">
    <property type="term" value="C:outer membrane-bounded periplasmic space"/>
    <property type="evidence" value="ECO:0007669"/>
    <property type="project" value="TreeGrafter"/>
</dbReference>
<dbReference type="GO" id="GO:0009252">
    <property type="term" value="P:peptidoglycan biosynthetic process"/>
    <property type="evidence" value="ECO:0007669"/>
    <property type="project" value="UniProtKB-UniPathway"/>
</dbReference>
<sequence>MWERQFKRIGVWLMVLWMVSAIPLGVFYAAYWSRIEQLPQSVARYEQRHGGRWVTVNQVSPWVIKALVATEDRSFYTNWGISLSGIGRSVLVDLNTGQPTEGGSTLTQQLVRDALLSPVKEFRRKISEALLSVLVTALYSKRQILTCYLNEVYFGQGAYGIFAASQRYFATVPRALSVPQATLLAGLVQAPTALDPVLHYQAAKNRQWIVLQSMVADHMLSLQRARSIFRAPLDLRGGSS</sequence>
<feature type="transmembrane region" description="Helical" evidence="6">
    <location>
        <begin position="12"/>
        <end position="32"/>
    </location>
</feature>
<evidence type="ECO:0000256" key="4">
    <source>
        <dbReference type="ARBA" id="ARBA00022968"/>
    </source>
</evidence>
<dbReference type="GO" id="GO:0005886">
    <property type="term" value="C:plasma membrane"/>
    <property type="evidence" value="ECO:0007669"/>
    <property type="project" value="UniProtKB-SubCell"/>
</dbReference>
<dbReference type="Pfam" id="PF00912">
    <property type="entry name" value="Transgly"/>
    <property type="match status" value="1"/>
</dbReference>
<dbReference type="InterPro" id="IPR036950">
    <property type="entry name" value="PBP_transglycosylase"/>
</dbReference>
<evidence type="ECO:0000256" key="2">
    <source>
        <dbReference type="ARBA" id="ARBA00018638"/>
    </source>
</evidence>
<dbReference type="PANTHER" id="PTHR32282:SF33">
    <property type="entry name" value="PEPTIDOGLYCAN GLYCOSYLTRANSFERASE"/>
    <property type="match status" value="1"/>
</dbReference>
<proteinExistence type="predicted"/>
<accession>G8TW00</accession>
<evidence type="ECO:0000313" key="8">
    <source>
        <dbReference type="EMBL" id="AEW05927.1"/>
    </source>
</evidence>
<name>G8TW00_SULAD</name>
<dbReference type="UniPathway" id="UPA00219"/>
<keyword evidence="3 8" id="KW-0808">Transferase</keyword>
<evidence type="ECO:0000313" key="9">
    <source>
        <dbReference type="Proteomes" id="UP000005439"/>
    </source>
</evidence>
<keyword evidence="8" id="KW-0328">Glycosyltransferase</keyword>
<comment type="subcellular location">
    <subcellularLocation>
        <location evidence="1">Cell membrane</location>
        <topology evidence="1">Single-pass type II membrane protein</topology>
    </subcellularLocation>
</comment>
<dbReference type="EMBL" id="CP003179">
    <property type="protein sequence ID" value="AEW05927.1"/>
    <property type="molecule type" value="Genomic_DNA"/>
</dbReference>
<protein>
    <recommendedName>
        <fullName evidence="2">Penicillin-binding protein 1A</fullName>
    </recommendedName>
</protein>
<dbReference type="InterPro" id="IPR001264">
    <property type="entry name" value="Glyco_trans_51"/>
</dbReference>
<evidence type="ECO:0000256" key="6">
    <source>
        <dbReference type="SAM" id="Phobius"/>
    </source>
</evidence>
<keyword evidence="6" id="KW-0812">Transmembrane</keyword>
<reference evidence="9" key="1">
    <citation type="submission" date="2011-12" db="EMBL/GenBank/DDBJ databases">
        <title>The complete genome of chromosome of Sulfobacillus acidophilus DSM 10332.</title>
        <authorList>
            <person name="Lucas S."/>
            <person name="Han J."/>
            <person name="Lapidus A."/>
            <person name="Bruce D."/>
            <person name="Goodwin L."/>
            <person name="Pitluck S."/>
            <person name="Peters L."/>
            <person name="Kyrpides N."/>
            <person name="Mavromatis K."/>
            <person name="Ivanova N."/>
            <person name="Mikhailova N."/>
            <person name="Chertkov O."/>
            <person name="Saunders E."/>
            <person name="Detter J.C."/>
            <person name="Tapia R."/>
            <person name="Han C."/>
            <person name="Land M."/>
            <person name="Hauser L."/>
            <person name="Markowitz V."/>
            <person name="Cheng J.-F."/>
            <person name="Hugenholtz P."/>
            <person name="Woyke T."/>
            <person name="Wu D."/>
            <person name="Pukall R."/>
            <person name="Gehrich-Schroeter G."/>
            <person name="Schneider S."/>
            <person name="Klenk H.-P."/>
            <person name="Eisen J.A."/>
        </authorList>
    </citation>
    <scope>NUCLEOTIDE SEQUENCE [LARGE SCALE GENOMIC DNA]</scope>
    <source>
        <strain evidence="9">ATCC 700253 / DSM 10332 / NAL</strain>
    </source>
</reference>
<dbReference type="GO" id="GO:0008955">
    <property type="term" value="F:peptidoglycan glycosyltransferase activity"/>
    <property type="evidence" value="ECO:0007669"/>
    <property type="project" value="TreeGrafter"/>
</dbReference>
<dbReference type="STRING" id="679936.Sulac_2464"/>
<dbReference type="PATRIC" id="fig|679936.5.peg.2551"/>
<keyword evidence="9" id="KW-1185">Reference proteome</keyword>
<dbReference type="InterPro" id="IPR023346">
    <property type="entry name" value="Lysozyme-like_dom_sf"/>
</dbReference>
<organism evidence="8 9">
    <name type="scientific">Sulfobacillus acidophilus (strain ATCC 700253 / DSM 10332 / NAL)</name>
    <dbReference type="NCBI Taxonomy" id="679936"/>
    <lineage>
        <taxon>Bacteria</taxon>
        <taxon>Bacillati</taxon>
        <taxon>Bacillota</taxon>
        <taxon>Clostridia</taxon>
        <taxon>Eubacteriales</taxon>
        <taxon>Clostridiales Family XVII. Incertae Sedis</taxon>
        <taxon>Sulfobacillus</taxon>
    </lineage>
</organism>
<dbReference type="HOGENOM" id="CLU_006354_1_2_9"/>
<keyword evidence="6" id="KW-1133">Transmembrane helix</keyword>
<dbReference type="InterPro" id="IPR050396">
    <property type="entry name" value="Glycosyltr_51/Transpeptidase"/>
</dbReference>
<reference evidence="8 9" key="2">
    <citation type="journal article" date="2012" name="Stand. Genomic Sci.">
        <title>Complete genome sequence of the moderately thermophilic mineral-sulfide-oxidizing firmicute Sulfobacillus acidophilus type strain (NAL(T)).</title>
        <authorList>
            <person name="Anderson I."/>
            <person name="Chertkov O."/>
            <person name="Chen A."/>
            <person name="Saunders E."/>
            <person name="Lapidus A."/>
            <person name="Nolan M."/>
            <person name="Lucas S."/>
            <person name="Hammon N."/>
            <person name="Deshpande S."/>
            <person name="Cheng J.F."/>
            <person name="Han C."/>
            <person name="Tapia R."/>
            <person name="Goodwin L.A."/>
            <person name="Pitluck S."/>
            <person name="Liolios K."/>
            <person name="Pagani I."/>
            <person name="Ivanova N."/>
            <person name="Mikhailova N."/>
            <person name="Pati A."/>
            <person name="Palaniappan K."/>
            <person name="Land M."/>
            <person name="Pan C."/>
            <person name="Rohde M."/>
            <person name="Pukall R."/>
            <person name="Goker M."/>
            <person name="Detter J.C."/>
            <person name="Woyke T."/>
            <person name="Bristow J."/>
            <person name="Eisen J.A."/>
            <person name="Markowitz V."/>
            <person name="Hugenholtz P."/>
            <person name="Kyrpides N.C."/>
            <person name="Klenk H.P."/>
            <person name="Mavromatis K."/>
        </authorList>
    </citation>
    <scope>NUCLEOTIDE SEQUENCE [LARGE SCALE GENOMIC DNA]</scope>
    <source>
        <strain evidence="9">ATCC 700253 / DSM 10332 / NAL</strain>
    </source>
</reference>
<evidence type="ECO:0000256" key="1">
    <source>
        <dbReference type="ARBA" id="ARBA00004401"/>
    </source>
</evidence>
<dbReference type="PANTHER" id="PTHR32282">
    <property type="entry name" value="BINDING PROTEIN TRANSPEPTIDASE, PUTATIVE-RELATED"/>
    <property type="match status" value="1"/>
</dbReference>